<evidence type="ECO:0000256" key="5">
    <source>
        <dbReference type="ARBA" id="ARBA00023242"/>
    </source>
</evidence>
<keyword evidence="6" id="KW-0175">Coiled coil</keyword>
<accession>A0ABP0TDT2</accession>
<dbReference type="EMBL" id="OZ019902">
    <property type="protein sequence ID" value="CAK9194082.1"/>
    <property type="molecule type" value="Genomic_DNA"/>
</dbReference>
<keyword evidence="2" id="KW-0805">Transcription regulation</keyword>
<dbReference type="Gene3D" id="3.40.1810.10">
    <property type="entry name" value="Transcription factor, MADS-box"/>
    <property type="match status" value="1"/>
</dbReference>
<organism evidence="8 9">
    <name type="scientific">Sphagnum troendelagicum</name>
    <dbReference type="NCBI Taxonomy" id="128251"/>
    <lineage>
        <taxon>Eukaryota</taxon>
        <taxon>Viridiplantae</taxon>
        <taxon>Streptophyta</taxon>
        <taxon>Embryophyta</taxon>
        <taxon>Bryophyta</taxon>
        <taxon>Sphagnophytina</taxon>
        <taxon>Sphagnopsida</taxon>
        <taxon>Sphagnales</taxon>
        <taxon>Sphagnaceae</taxon>
        <taxon>Sphagnum</taxon>
    </lineage>
</organism>
<reference evidence="8" key="1">
    <citation type="submission" date="2024-02" db="EMBL/GenBank/DDBJ databases">
        <authorList>
            <consortium name="ELIXIR-Norway"/>
            <consortium name="Elixir Norway"/>
        </authorList>
    </citation>
    <scope>NUCLEOTIDE SEQUENCE</scope>
</reference>
<dbReference type="InterPro" id="IPR036879">
    <property type="entry name" value="TF_MADSbox_sf"/>
</dbReference>
<evidence type="ECO:0000313" key="8">
    <source>
        <dbReference type="EMBL" id="CAK9194082.1"/>
    </source>
</evidence>
<dbReference type="PRINTS" id="PR00404">
    <property type="entry name" value="MADSDOMAIN"/>
</dbReference>
<protein>
    <recommendedName>
        <fullName evidence="7">MADS-box domain-containing protein</fullName>
    </recommendedName>
</protein>
<evidence type="ECO:0000256" key="3">
    <source>
        <dbReference type="ARBA" id="ARBA00023125"/>
    </source>
</evidence>
<keyword evidence="5" id="KW-0539">Nucleus</keyword>
<dbReference type="InterPro" id="IPR033896">
    <property type="entry name" value="MEF2-like_N"/>
</dbReference>
<dbReference type="CDD" id="cd00265">
    <property type="entry name" value="MADS_MEF2_like"/>
    <property type="match status" value="1"/>
</dbReference>
<feature type="domain" description="MADS-box" evidence="7">
    <location>
        <begin position="1"/>
        <end position="61"/>
    </location>
</feature>
<evidence type="ECO:0000259" key="7">
    <source>
        <dbReference type="PROSITE" id="PS50066"/>
    </source>
</evidence>
<evidence type="ECO:0000256" key="4">
    <source>
        <dbReference type="ARBA" id="ARBA00023163"/>
    </source>
</evidence>
<comment type="subcellular location">
    <subcellularLocation>
        <location evidence="1">Nucleus</location>
    </subcellularLocation>
</comment>
<gene>
    <name evidence="8" type="ORF">CSSPTR1EN2_LOCUS2348</name>
</gene>
<feature type="coiled-coil region" evidence="6">
    <location>
        <begin position="110"/>
        <end position="167"/>
    </location>
</feature>
<dbReference type="SUPFAM" id="SSF55455">
    <property type="entry name" value="SRF-like"/>
    <property type="match status" value="1"/>
</dbReference>
<dbReference type="InterPro" id="IPR002100">
    <property type="entry name" value="TF_MADSbox"/>
</dbReference>
<sequence length="432" mass="47197">MGRVKLEIKKIENPTNRQVTYSKRRNGLIKKAYELSVLCDIDVGLIMFSPSGKLTQYCNCSIEDVITRFANMPLHERNKRFALKALKKLSGEKDLALSQQLAASGSGYEVGVLQEEVKKLIHEKDLLQQRARLMLADEQMIQNVTSVQQLANMETELEQALERVRQRKSYVTNAYDQAANAIQIRQHHEFMGNMQLMAMQQRGHGAGGSMQQAGTQAAAAAAAAAAASSFLQWNMAEHEQPGATSLQDFMEHQSNATNSQILPTPMSREVVSNSGASTSGFFPIPVSQTDQLHQTLVAGHMNLPAPRGLTIHELDGMEHQSSTHHGPQFAEESSKIKTKLEAGAAVCGNNNSMVAAFAASSSSGGTAEGSAETFISPVLEQQQHAAAGNTNTTAAVPWHSAHHHHHHHHHQAYSGSQYPAAYNFSQNSDAWK</sequence>
<keyword evidence="9" id="KW-1185">Reference proteome</keyword>
<name>A0ABP0TDT2_9BRYO</name>
<dbReference type="Proteomes" id="UP001497512">
    <property type="component" value="Chromosome 10"/>
</dbReference>
<keyword evidence="3" id="KW-0238">DNA-binding</keyword>
<dbReference type="Pfam" id="PF00319">
    <property type="entry name" value="SRF-TF"/>
    <property type="match status" value="1"/>
</dbReference>
<dbReference type="PROSITE" id="PS00350">
    <property type="entry name" value="MADS_BOX_1"/>
    <property type="match status" value="1"/>
</dbReference>
<evidence type="ECO:0000256" key="1">
    <source>
        <dbReference type="ARBA" id="ARBA00004123"/>
    </source>
</evidence>
<dbReference type="InterPro" id="IPR050142">
    <property type="entry name" value="MADS-box/MEF2_TF"/>
</dbReference>
<dbReference type="PANTHER" id="PTHR48019">
    <property type="entry name" value="SERUM RESPONSE FACTOR HOMOLOG"/>
    <property type="match status" value="1"/>
</dbReference>
<dbReference type="SMART" id="SM00432">
    <property type="entry name" value="MADS"/>
    <property type="match status" value="1"/>
</dbReference>
<evidence type="ECO:0000256" key="2">
    <source>
        <dbReference type="ARBA" id="ARBA00023015"/>
    </source>
</evidence>
<evidence type="ECO:0000256" key="6">
    <source>
        <dbReference type="SAM" id="Coils"/>
    </source>
</evidence>
<evidence type="ECO:0000313" key="9">
    <source>
        <dbReference type="Proteomes" id="UP001497512"/>
    </source>
</evidence>
<dbReference type="PROSITE" id="PS50066">
    <property type="entry name" value="MADS_BOX_2"/>
    <property type="match status" value="1"/>
</dbReference>
<proteinExistence type="predicted"/>
<keyword evidence="4" id="KW-0804">Transcription</keyword>